<feature type="transmembrane region" description="Helical" evidence="10">
    <location>
        <begin position="117"/>
        <end position="138"/>
    </location>
</feature>
<evidence type="ECO:0000313" key="12">
    <source>
        <dbReference type="EMBL" id="BFO15665.1"/>
    </source>
</evidence>
<evidence type="ECO:0000256" key="1">
    <source>
        <dbReference type="ARBA" id="ARBA00004651"/>
    </source>
</evidence>
<dbReference type="AlphaFoldDB" id="A0AAT9HDY5"/>
<feature type="compositionally biased region" description="Low complexity" evidence="9">
    <location>
        <begin position="491"/>
        <end position="504"/>
    </location>
</feature>
<feature type="region of interest" description="Disordered" evidence="9">
    <location>
        <begin position="402"/>
        <end position="431"/>
    </location>
</feature>
<dbReference type="SUPFAM" id="SSF103473">
    <property type="entry name" value="MFS general substrate transporter"/>
    <property type="match status" value="1"/>
</dbReference>
<organism evidence="12">
    <name type="scientific">Streptomyces haneummycinicus</name>
    <dbReference type="NCBI Taxonomy" id="3074435"/>
    <lineage>
        <taxon>Bacteria</taxon>
        <taxon>Bacillati</taxon>
        <taxon>Actinomycetota</taxon>
        <taxon>Actinomycetes</taxon>
        <taxon>Kitasatosporales</taxon>
        <taxon>Streptomycetaceae</taxon>
        <taxon>Streptomyces</taxon>
    </lineage>
</organism>
<name>A0AAT9HDY5_9ACTN</name>
<dbReference type="PRINTS" id="PR00171">
    <property type="entry name" value="SUGRTRNSPORT"/>
</dbReference>
<feature type="transmembrane region" description="Helical" evidence="10">
    <location>
        <begin position="20"/>
        <end position="39"/>
    </location>
</feature>
<feature type="compositionally biased region" description="Low complexity" evidence="9">
    <location>
        <begin position="420"/>
        <end position="430"/>
    </location>
</feature>
<feature type="compositionally biased region" description="Basic and acidic residues" evidence="9">
    <location>
        <begin position="446"/>
        <end position="462"/>
    </location>
</feature>
<evidence type="ECO:0000256" key="8">
    <source>
        <dbReference type="SAM" id="Coils"/>
    </source>
</evidence>
<dbReference type="EMBL" id="AP035768">
    <property type="protein sequence ID" value="BFO15665.1"/>
    <property type="molecule type" value="Genomic_DNA"/>
</dbReference>
<keyword evidence="8" id="KW-0175">Coiled coil</keyword>
<sequence>MTGTPQAPQSGARTAHPEHLGHVIFIAAAAAMGGFLFGYDSSVINGAVEAIRDRYDIGSAALAQVIAVALIGCAIGAATAGRIADRIGRIRCMQIAAVLFTVSAIGSALPFALWDLAFWRVVGGFAIGMASVIGPAYIAEVAPPAYRGRLGSFQQAAIVIGIAVSQLVNWGILNAADGDQRGELMGLEAWQVMLGVMVVPAVLYGLLSFAIPESPRYLISVGKHERARQILEEVEGKNIDLTARVAEIESAMHSEEKSSFKDLLGGSFLFKRIVWIGIGLSVFQQFVGINVAFYYSSTLWQSVGVDPTDSFLYSFTTSIINIVGTVIAMIFVDRIGRKPLAIIGSVGMVIGLALEAWAFSFDLVDGQLPATQGWVALIAAHVFVLFFALSWVWSSGSCSARCSPTGSAPPPSVSPPPRSGSPTGPSPRASLAGRLEPVRHLRDLHGLRRALDPVRPEVRQGDEGQGAGGDGLSRRPPQSGEKGSRPRRPSPRTLTAAPARATPEPGRRSVRPSGTASRRTRHAPVRLWSVSAPPGAHGRYWTRYGHRHPCCSHRRGRVRRARCARRRQPAQEAAAPAAARRARHHRPSGRAARRRRGRDAAGGTAAHHRGG</sequence>
<evidence type="ECO:0000256" key="2">
    <source>
        <dbReference type="ARBA" id="ARBA00010992"/>
    </source>
</evidence>
<feature type="compositionally biased region" description="Pro residues" evidence="9">
    <location>
        <begin position="407"/>
        <end position="419"/>
    </location>
</feature>
<feature type="transmembrane region" description="Helical" evidence="10">
    <location>
        <begin position="192"/>
        <end position="211"/>
    </location>
</feature>
<accession>A0AAT9HDY5</accession>
<dbReference type="InterPro" id="IPR005828">
    <property type="entry name" value="MFS_sugar_transport-like"/>
</dbReference>
<keyword evidence="4 10" id="KW-0812">Transmembrane</keyword>
<evidence type="ECO:0000256" key="7">
    <source>
        <dbReference type="RuleBase" id="RU003346"/>
    </source>
</evidence>
<evidence type="ECO:0000256" key="5">
    <source>
        <dbReference type="ARBA" id="ARBA00022989"/>
    </source>
</evidence>
<dbReference type="Gene3D" id="1.20.1250.20">
    <property type="entry name" value="MFS general substrate transporter like domains"/>
    <property type="match status" value="1"/>
</dbReference>
<evidence type="ECO:0000256" key="10">
    <source>
        <dbReference type="SAM" id="Phobius"/>
    </source>
</evidence>
<feature type="region of interest" description="Disordered" evidence="9">
    <location>
        <begin position="568"/>
        <end position="611"/>
    </location>
</feature>
<gene>
    <name evidence="12" type="ORF">SHKM778_20530</name>
</gene>
<dbReference type="NCBIfam" id="TIGR00879">
    <property type="entry name" value="SP"/>
    <property type="match status" value="1"/>
</dbReference>
<evidence type="ECO:0000259" key="11">
    <source>
        <dbReference type="PROSITE" id="PS50850"/>
    </source>
</evidence>
<protein>
    <recommendedName>
        <fullName evidence="11">Major facilitator superfamily (MFS) profile domain-containing protein</fullName>
    </recommendedName>
</protein>
<dbReference type="PROSITE" id="PS00216">
    <property type="entry name" value="SUGAR_TRANSPORT_1"/>
    <property type="match status" value="1"/>
</dbReference>
<evidence type="ECO:0000256" key="6">
    <source>
        <dbReference type="ARBA" id="ARBA00023136"/>
    </source>
</evidence>
<keyword evidence="6 10" id="KW-0472">Membrane</keyword>
<feature type="domain" description="Major facilitator superfamily (MFS) profile" evidence="11">
    <location>
        <begin position="26"/>
        <end position="611"/>
    </location>
</feature>
<dbReference type="InterPro" id="IPR003663">
    <property type="entry name" value="Sugar/inositol_transpt"/>
</dbReference>
<dbReference type="PROSITE" id="PS50850">
    <property type="entry name" value="MFS"/>
    <property type="match status" value="1"/>
</dbReference>
<dbReference type="GO" id="GO:0005886">
    <property type="term" value="C:plasma membrane"/>
    <property type="evidence" value="ECO:0007669"/>
    <property type="project" value="UniProtKB-SubCell"/>
</dbReference>
<dbReference type="Pfam" id="PF00083">
    <property type="entry name" value="Sugar_tr"/>
    <property type="match status" value="1"/>
</dbReference>
<proteinExistence type="inferred from homology"/>
<keyword evidence="3 7" id="KW-0813">Transport</keyword>
<feature type="transmembrane region" description="Helical" evidence="10">
    <location>
        <begin position="92"/>
        <end position="111"/>
    </location>
</feature>
<keyword evidence="5 10" id="KW-1133">Transmembrane helix</keyword>
<feature type="transmembrane region" description="Helical" evidence="10">
    <location>
        <begin position="339"/>
        <end position="361"/>
    </location>
</feature>
<evidence type="ECO:0000256" key="3">
    <source>
        <dbReference type="ARBA" id="ARBA00022448"/>
    </source>
</evidence>
<feature type="compositionally biased region" description="Low complexity" evidence="9">
    <location>
        <begin position="570"/>
        <end position="579"/>
    </location>
</feature>
<feature type="transmembrane region" description="Helical" evidence="10">
    <location>
        <begin position="273"/>
        <end position="295"/>
    </location>
</feature>
<comment type="similarity">
    <text evidence="2 7">Belongs to the major facilitator superfamily. Sugar transporter (TC 2.A.1.1) family.</text>
</comment>
<evidence type="ECO:0000256" key="9">
    <source>
        <dbReference type="SAM" id="MobiDB-lite"/>
    </source>
</evidence>
<dbReference type="InterPro" id="IPR050814">
    <property type="entry name" value="Myo-inositol_Transporter"/>
</dbReference>
<feature type="compositionally biased region" description="Basic residues" evidence="9">
    <location>
        <begin position="580"/>
        <end position="597"/>
    </location>
</feature>
<reference evidence="12" key="2">
    <citation type="submission" date="2024-07" db="EMBL/GenBank/DDBJ databases">
        <title>Streptomyces haneummycinica sp. nov., a new antibiotic-producing actinobacterium isolated from marine sediment.</title>
        <authorList>
            <person name="Uemura M."/>
            <person name="Hamada M."/>
            <person name="Hirano S."/>
            <person name="Kobayashi K."/>
            <person name="Ohshiro T."/>
            <person name="Kobayashi T."/>
            <person name="Terahara T."/>
        </authorList>
    </citation>
    <scope>NUCLEOTIDE SEQUENCE</scope>
    <source>
        <strain evidence="12">KM77-8</strain>
    </source>
</reference>
<feature type="transmembrane region" description="Helical" evidence="10">
    <location>
        <begin position="59"/>
        <end position="80"/>
    </location>
</feature>
<feature type="region of interest" description="Disordered" evidence="9">
    <location>
        <begin position="446"/>
        <end position="530"/>
    </location>
</feature>
<dbReference type="InterPro" id="IPR005829">
    <property type="entry name" value="Sugar_transporter_CS"/>
</dbReference>
<dbReference type="InterPro" id="IPR036259">
    <property type="entry name" value="MFS_trans_sf"/>
</dbReference>
<evidence type="ECO:0000256" key="4">
    <source>
        <dbReference type="ARBA" id="ARBA00022692"/>
    </source>
</evidence>
<feature type="coiled-coil region" evidence="8">
    <location>
        <begin position="224"/>
        <end position="251"/>
    </location>
</feature>
<dbReference type="InterPro" id="IPR020846">
    <property type="entry name" value="MFS_dom"/>
</dbReference>
<comment type="subcellular location">
    <subcellularLocation>
        <location evidence="1">Cell membrane</location>
        <topology evidence="1">Multi-pass membrane protein</topology>
    </subcellularLocation>
</comment>
<dbReference type="PANTHER" id="PTHR48020:SF12">
    <property type="entry name" value="PROTON MYO-INOSITOL COTRANSPORTER"/>
    <property type="match status" value="1"/>
</dbReference>
<feature type="transmembrane region" description="Helical" evidence="10">
    <location>
        <begin position="150"/>
        <end position="172"/>
    </location>
</feature>
<dbReference type="GO" id="GO:0022857">
    <property type="term" value="F:transmembrane transporter activity"/>
    <property type="evidence" value="ECO:0007669"/>
    <property type="project" value="InterPro"/>
</dbReference>
<reference evidence="12" key="1">
    <citation type="submission" date="2024-06" db="EMBL/GenBank/DDBJ databases">
        <authorList>
            <consortium name="consrtm"/>
            <person name="Uemura M."/>
            <person name="Terahara T."/>
        </authorList>
    </citation>
    <scope>NUCLEOTIDE SEQUENCE</scope>
    <source>
        <strain evidence="12">KM77-8</strain>
    </source>
</reference>
<feature type="transmembrane region" description="Helical" evidence="10">
    <location>
        <begin position="373"/>
        <end position="393"/>
    </location>
</feature>
<feature type="transmembrane region" description="Helical" evidence="10">
    <location>
        <begin position="311"/>
        <end position="332"/>
    </location>
</feature>
<dbReference type="PROSITE" id="PS00217">
    <property type="entry name" value="SUGAR_TRANSPORT_2"/>
    <property type="match status" value="1"/>
</dbReference>
<dbReference type="PANTHER" id="PTHR48020">
    <property type="entry name" value="PROTON MYO-INOSITOL COTRANSPORTER"/>
    <property type="match status" value="1"/>
</dbReference>